<protein>
    <submittedName>
        <fullName evidence="1">Uncharacterized protein</fullName>
    </submittedName>
</protein>
<evidence type="ECO:0000313" key="2">
    <source>
        <dbReference type="Proteomes" id="UP000315689"/>
    </source>
</evidence>
<name>A0A554LIS8_9BACT</name>
<sequence length="139" mass="16336">MEINQWVIKVNLKEPSYQCDDLEKEYLHSGDSENMHRFRIKFPKPNTQRDQYVSMRYFCCSDGIEDAVALHLYCGKIVYGWVWEKVPTGLGHPVDHVVYNVHELANKFPDAVAFLRQEGILEKTWLQKILAYLISIFAR</sequence>
<accession>A0A554LIS8</accession>
<reference evidence="1 2" key="1">
    <citation type="submission" date="2017-07" db="EMBL/GenBank/DDBJ databases">
        <title>Mechanisms for carbon and nitrogen cycling indicate functional differentiation within the Candidate Phyla Radiation.</title>
        <authorList>
            <person name="Danczak R.E."/>
            <person name="Johnston M.D."/>
            <person name="Kenah C."/>
            <person name="Slattery M."/>
            <person name="Wrighton K.C."/>
            <person name="Wilkins M.J."/>
        </authorList>
    </citation>
    <scope>NUCLEOTIDE SEQUENCE [LARGE SCALE GENOMIC DNA]</scope>
    <source>
        <strain evidence="1">Licking1014_7</strain>
    </source>
</reference>
<dbReference type="EMBL" id="VMGK01000014">
    <property type="protein sequence ID" value="TSC92771.1"/>
    <property type="molecule type" value="Genomic_DNA"/>
</dbReference>
<dbReference type="Proteomes" id="UP000315689">
    <property type="component" value="Unassembled WGS sequence"/>
</dbReference>
<comment type="caution">
    <text evidence="1">The sequence shown here is derived from an EMBL/GenBank/DDBJ whole genome shotgun (WGS) entry which is preliminary data.</text>
</comment>
<dbReference type="AlphaFoldDB" id="A0A554LIS8"/>
<evidence type="ECO:0000313" key="1">
    <source>
        <dbReference type="EMBL" id="TSC92771.1"/>
    </source>
</evidence>
<gene>
    <name evidence="1" type="ORF">CEN89_473</name>
</gene>
<proteinExistence type="predicted"/>
<organism evidence="1 2">
    <name type="scientific">Candidatus Berkelbacteria bacterium Licking1014_7</name>
    <dbReference type="NCBI Taxonomy" id="2017147"/>
    <lineage>
        <taxon>Bacteria</taxon>
        <taxon>Candidatus Berkelbacteria</taxon>
    </lineage>
</organism>